<dbReference type="PANTHER" id="PTHR15922">
    <property type="entry name" value="NEUROBLASTOMA-AMPLIFIED SEQUENCE"/>
    <property type="match status" value="1"/>
</dbReference>
<evidence type="ECO:0000313" key="8">
    <source>
        <dbReference type="Proteomes" id="UP001329825"/>
    </source>
</evidence>
<evidence type="ECO:0000259" key="6">
    <source>
        <dbReference type="Pfam" id="PF08314"/>
    </source>
</evidence>
<dbReference type="GeneID" id="87954509"/>
<accession>A0ABZ1CW92</accession>
<keyword evidence="2" id="KW-0813">Transport</keyword>
<name>A0ABZ1CW92_9TREE</name>
<feature type="compositionally biased region" description="Basic residues" evidence="5">
    <location>
        <begin position="858"/>
        <end position="867"/>
    </location>
</feature>
<feature type="domain" description="Sec39" evidence="6">
    <location>
        <begin position="340"/>
        <end position="951"/>
    </location>
</feature>
<evidence type="ECO:0000256" key="1">
    <source>
        <dbReference type="ARBA" id="ARBA00004240"/>
    </source>
</evidence>
<dbReference type="Proteomes" id="UP001329825">
    <property type="component" value="Chromosome 3"/>
</dbReference>
<dbReference type="RefSeq" id="XP_062790175.1">
    <property type="nucleotide sequence ID" value="XM_062934124.1"/>
</dbReference>
<dbReference type="InterPro" id="IPR013244">
    <property type="entry name" value="Sec39_domain"/>
</dbReference>
<feature type="region of interest" description="Disordered" evidence="5">
    <location>
        <begin position="1057"/>
        <end position="1110"/>
    </location>
</feature>
<feature type="region of interest" description="Disordered" evidence="5">
    <location>
        <begin position="858"/>
        <end position="884"/>
    </location>
</feature>
<protein>
    <recommendedName>
        <fullName evidence="6">Sec39 domain-containing protein</fullName>
    </recommendedName>
</protein>
<feature type="compositionally biased region" description="Polar residues" evidence="5">
    <location>
        <begin position="970"/>
        <end position="983"/>
    </location>
</feature>
<evidence type="ECO:0000256" key="5">
    <source>
        <dbReference type="SAM" id="MobiDB-lite"/>
    </source>
</evidence>
<feature type="region of interest" description="Disordered" evidence="5">
    <location>
        <begin position="962"/>
        <end position="984"/>
    </location>
</feature>
<gene>
    <name evidence="7" type="ORF">IL334_002378</name>
</gene>
<feature type="region of interest" description="Disordered" evidence="5">
    <location>
        <begin position="138"/>
        <end position="227"/>
    </location>
</feature>
<sequence>MSDEIEEPSTALLEPISTIQPLSPTEVLALPPSEITPSLLESSFTPLSDAEALAFSSNLISSGKLDNSSIVRSIIQFGQSRSSSEYERLEQEIGEDRYEDDARNRIGEDKVREELIRGWTILEEVKRRLDTWDIILPKPAPAVSSPVDEQEEKEEITIDPTQEEEMELDDPWGEEDVEDDHSKGIQTPSALLDDPWNASTSNPSSSPTTATAKLNIEPPSSSDNSPPSISLPLTSFLTQPIPLSALDLASTSSLTALKVVCQRHHQVIYPFRFAIIEAVPGWVSPVEIEKEGLLPSLGNDDNEKWIQPISINPPSLFPILSKFYLPPTYTYISPTIQSIPTVLSSQDLTNWYINHILSLDSLGILDNQLAWVQHGASLGVIGLDEIGEDLSLLSRLVYDGNLTPSQHSQWTLGNWQKSSSDQIINAYVSNSTPEGIVGDIKRLVLPYLYVLESRAERAGKSDPTIKEKLLHDSILSLPLHLALPIFESSKATLPLSERIIKNDLDVARLALSILYGTQEKSKATNIWSIMSSIFECLPVWELNGTDEISDSELTSTTLESIANFIRPTTTSPIPTSKDLWLFFHPLPFASLSRALDILDVHLESGEILSKWNIYVQLSFLLQSSKNQKDQFQLAENLVRKQLGKNLDENGWKKLWDDMNRLSGGQDALLRGALGMLDQNERAKIYLGGVLSSGNFDIARKMIRKLSASNVVNDKVIEEVVLETSKEFYLSAESGNIHTGEMKLAYDVLSVAPQTPKITSEKSYIEATSRLTTFSSISLTPTEIRHTSNSLRLIERVIESSEDAYKHPDIILDLSNKLGASSEVEIGLVRAMIGRKALNKNDWVRSKESIQGMIEIIRNRSRRNNRNHPKSDSITPISSITQSTTPSKLDFDSRLNNQEDQLIKEIWELSFSLSTQIDYYDIKSKLILLSYSLELCPSSSIPSVLTTFKVLEGGRIKLDEASKRRREAGISTPNIPLTPSSLNENEQDQADRYFNQSQSHQGEEERVLGSRTAAKAAKLAMDLSGRYGLSVNNLRTKAAGYHSPIMASNPVLSQLPFNLSRSSSRSPNPSSRTPIPSSIPIPIRSEDDRSDAGSEHSTNTSRGPSHAHAPRELFEGIGADEAERVRLGARRALVRGVGWLLGAEEGEITGE</sequence>
<organism evidence="7 8">
    <name type="scientific">Kwoniella shivajii</name>
    <dbReference type="NCBI Taxonomy" id="564305"/>
    <lineage>
        <taxon>Eukaryota</taxon>
        <taxon>Fungi</taxon>
        <taxon>Dikarya</taxon>
        <taxon>Basidiomycota</taxon>
        <taxon>Agaricomycotina</taxon>
        <taxon>Tremellomycetes</taxon>
        <taxon>Tremellales</taxon>
        <taxon>Cryptococcaceae</taxon>
        <taxon>Kwoniella</taxon>
    </lineage>
</organism>
<feature type="compositionally biased region" description="Acidic residues" evidence="5">
    <location>
        <begin position="161"/>
        <end position="179"/>
    </location>
</feature>
<evidence type="ECO:0000256" key="3">
    <source>
        <dbReference type="ARBA" id="ARBA00022824"/>
    </source>
</evidence>
<feature type="compositionally biased region" description="Low complexity" evidence="5">
    <location>
        <begin position="1059"/>
        <end position="1082"/>
    </location>
</feature>
<evidence type="ECO:0000256" key="4">
    <source>
        <dbReference type="ARBA" id="ARBA00022927"/>
    </source>
</evidence>
<keyword evidence="4" id="KW-0653">Protein transport</keyword>
<dbReference type="PANTHER" id="PTHR15922:SF2">
    <property type="entry name" value="NBAS SUBUNIT OF NRZ TETHERING COMPLEX"/>
    <property type="match status" value="1"/>
</dbReference>
<feature type="compositionally biased region" description="Low complexity" evidence="5">
    <location>
        <begin position="871"/>
        <end position="884"/>
    </location>
</feature>
<dbReference type="EMBL" id="CP141883">
    <property type="protein sequence ID" value="WRT65435.1"/>
    <property type="molecule type" value="Genomic_DNA"/>
</dbReference>
<reference evidence="7 8" key="1">
    <citation type="submission" date="2024-01" db="EMBL/GenBank/DDBJ databases">
        <title>Comparative genomics of Cryptococcus and Kwoniella reveals pathogenesis evolution and contrasting modes of karyotype evolution via chromosome fusion or intercentromeric recombination.</title>
        <authorList>
            <person name="Coelho M.A."/>
            <person name="David-Palma M."/>
            <person name="Shea T."/>
            <person name="Bowers K."/>
            <person name="McGinley-Smith S."/>
            <person name="Mohammad A.W."/>
            <person name="Gnirke A."/>
            <person name="Yurkov A.M."/>
            <person name="Nowrousian M."/>
            <person name="Sun S."/>
            <person name="Cuomo C.A."/>
            <person name="Heitman J."/>
        </authorList>
    </citation>
    <scope>NUCLEOTIDE SEQUENCE [LARGE SCALE GENOMIC DNA]</scope>
    <source>
        <strain evidence="7">CBS 11374</strain>
    </source>
</reference>
<keyword evidence="8" id="KW-1185">Reference proteome</keyword>
<feature type="compositionally biased region" description="Low complexity" evidence="5">
    <location>
        <begin position="197"/>
        <end position="227"/>
    </location>
</feature>
<dbReference type="Pfam" id="PF08314">
    <property type="entry name" value="Sec39"/>
    <property type="match status" value="1"/>
</dbReference>
<keyword evidence="3" id="KW-0256">Endoplasmic reticulum</keyword>
<evidence type="ECO:0000313" key="7">
    <source>
        <dbReference type="EMBL" id="WRT65435.1"/>
    </source>
</evidence>
<proteinExistence type="predicted"/>
<feature type="compositionally biased region" description="Basic and acidic residues" evidence="5">
    <location>
        <begin position="1083"/>
        <end position="1093"/>
    </location>
</feature>
<comment type="subcellular location">
    <subcellularLocation>
        <location evidence="1">Endoplasmic reticulum</location>
    </subcellularLocation>
</comment>
<evidence type="ECO:0000256" key="2">
    <source>
        <dbReference type="ARBA" id="ARBA00022448"/>
    </source>
</evidence>